<evidence type="ECO:0000313" key="3">
    <source>
        <dbReference type="Proteomes" id="UP000676951"/>
    </source>
</evidence>
<keyword evidence="1" id="KW-0472">Membrane</keyword>
<dbReference type="RefSeq" id="WP_215602754.1">
    <property type="nucleotide sequence ID" value="NZ_CP076136.1"/>
</dbReference>
<name>A0A975NVV8_9BRAD</name>
<evidence type="ECO:0000256" key="1">
    <source>
        <dbReference type="SAM" id="Phobius"/>
    </source>
</evidence>
<keyword evidence="1" id="KW-1133">Transmembrane helix</keyword>
<feature type="transmembrane region" description="Helical" evidence="1">
    <location>
        <begin position="73"/>
        <end position="93"/>
    </location>
</feature>
<dbReference type="Proteomes" id="UP000676951">
    <property type="component" value="Chromosome"/>
</dbReference>
<keyword evidence="1" id="KW-0812">Transmembrane</keyword>
<keyword evidence="3" id="KW-1185">Reference proteome</keyword>
<feature type="transmembrane region" description="Helical" evidence="1">
    <location>
        <begin position="99"/>
        <end position="121"/>
    </location>
</feature>
<dbReference type="EMBL" id="CP076136">
    <property type="protein sequence ID" value="QWG21985.1"/>
    <property type="molecule type" value="Genomic_DNA"/>
</dbReference>
<evidence type="ECO:0000313" key="2">
    <source>
        <dbReference type="EMBL" id="QWG21985.1"/>
    </source>
</evidence>
<organism evidence="2 3">
    <name type="scientific">Bradyrhizobium sediminis</name>
    <dbReference type="NCBI Taxonomy" id="2840469"/>
    <lineage>
        <taxon>Bacteria</taxon>
        <taxon>Pseudomonadati</taxon>
        <taxon>Pseudomonadota</taxon>
        <taxon>Alphaproteobacteria</taxon>
        <taxon>Hyphomicrobiales</taxon>
        <taxon>Nitrobacteraceae</taxon>
        <taxon>Bradyrhizobium</taxon>
    </lineage>
</organism>
<sequence length="127" mass="13481">MGRKHFLTFASVVALGVGGAALTVPDALLASKGVVANAAAGVWMREVGVALVSIGFIAWCVRGHADSPTMRAFLWGNALLQLLLLPVEILAYTNGAITSFWGIVPNSILHVLLGFGFFWYARAEARP</sequence>
<accession>A0A975NVV8</accession>
<reference evidence="2 3" key="1">
    <citation type="submission" date="2021-06" db="EMBL/GenBank/DDBJ databases">
        <title>Bradyrhizobium sp. S2-11-4 Genome sequencing.</title>
        <authorList>
            <person name="Jin L."/>
        </authorList>
    </citation>
    <scope>NUCLEOTIDE SEQUENCE [LARGE SCALE GENOMIC DNA]</scope>
    <source>
        <strain evidence="2 3">S2-11-4</strain>
    </source>
</reference>
<dbReference type="AlphaFoldDB" id="A0A975NVV8"/>
<proteinExistence type="predicted"/>
<gene>
    <name evidence="2" type="ORF">KMZ93_18600</name>
</gene>
<protein>
    <submittedName>
        <fullName evidence="2">Uncharacterized protein</fullName>
    </submittedName>
</protein>
<feature type="transmembrane region" description="Helical" evidence="1">
    <location>
        <begin position="42"/>
        <end position="61"/>
    </location>
</feature>